<evidence type="ECO:0000313" key="3">
    <source>
        <dbReference type="Proteomes" id="UP000267821"/>
    </source>
</evidence>
<feature type="compositionally biased region" description="Basic and acidic residues" evidence="1">
    <location>
        <begin position="138"/>
        <end position="157"/>
    </location>
</feature>
<dbReference type="InParanoid" id="A0A3N4LV78"/>
<protein>
    <submittedName>
        <fullName evidence="2">Uncharacterized protein</fullName>
    </submittedName>
</protein>
<feature type="region of interest" description="Disordered" evidence="1">
    <location>
        <begin position="75"/>
        <end position="164"/>
    </location>
</feature>
<sequence length="164" mass="18405">MPQNEEDKKKIQVGISGGLDNTEVVQECVAGKIWWDFPMGFRTLNTSQNSNTSYLQNTPFDADIGKNLREAEAYGFIKGEADQENSPTKPKNIEKQEDNSAPMTKKNENHKTGQNGADTQGYEVKRTPTKSAHSMLPKADDFELERFNLDERTDHPKSPSGSRI</sequence>
<dbReference type="EMBL" id="ML121537">
    <property type="protein sequence ID" value="RPB25598.1"/>
    <property type="molecule type" value="Genomic_DNA"/>
</dbReference>
<reference evidence="2 3" key="1">
    <citation type="journal article" date="2018" name="Nat. Ecol. Evol.">
        <title>Pezizomycetes genomes reveal the molecular basis of ectomycorrhizal truffle lifestyle.</title>
        <authorList>
            <person name="Murat C."/>
            <person name="Payen T."/>
            <person name="Noel B."/>
            <person name="Kuo A."/>
            <person name="Morin E."/>
            <person name="Chen J."/>
            <person name="Kohler A."/>
            <person name="Krizsan K."/>
            <person name="Balestrini R."/>
            <person name="Da Silva C."/>
            <person name="Montanini B."/>
            <person name="Hainaut M."/>
            <person name="Levati E."/>
            <person name="Barry K.W."/>
            <person name="Belfiori B."/>
            <person name="Cichocki N."/>
            <person name="Clum A."/>
            <person name="Dockter R.B."/>
            <person name="Fauchery L."/>
            <person name="Guy J."/>
            <person name="Iotti M."/>
            <person name="Le Tacon F."/>
            <person name="Lindquist E.A."/>
            <person name="Lipzen A."/>
            <person name="Malagnac F."/>
            <person name="Mello A."/>
            <person name="Molinier V."/>
            <person name="Miyauchi S."/>
            <person name="Poulain J."/>
            <person name="Riccioni C."/>
            <person name="Rubini A."/>
            <person name="Sitrit Y."/>
            <person name="Splivallo R."/>
            <person name="Traeger S."/>
            <person name="Wang M."/>
            <person name="Zifcakova L."/>
            <person name="Wipf D."/>
            <person name="Zambonelli A."/>
            <person name="Paolocci F."/>
            <person name="Nowrousian M."/>
            <person name="Ottonello S."/>
            <person name="Baldrian P."/>
            <person name="Spatafora J.W."/>
            <person name="Henrissat B."/>
            <person name="Nagy L.G."/>
            <person name="Aury J.M."/>
            <person name="Wincker P."/>
            <person name="Grigoriev I.V."/>
            <person name="Bonfante P."/>
            <person name="Martin F.M."/>
        </authorList>
    </citation>
    <scope>NUCLEOTIDE SEQUENCE [LARGE SCALE GENOMIC DNA]</scope>
    <source>
        <strain evidence="2 3">ATCC MYA-4762</strain>
    </source>
</reference>
<proteinExistence type="predicted"/>
<keyword evidence="3" id="KW-1185">Reference proteome</keyword>
<accession>A0A3N4LV78</accession>
<organism evidence="2 3">
    <name type="scientific">Terfezia boudieri ATCC MYA-4762</name>
    <dbReference type="NCBI Taxonomy" id="1051890"/>
    <lineage>
        <taxon>Eukaryota</taxon>
        <taxon>Fungi</taxon>
        <taxon>Dikarya</taxon>
        <taxon>Ascomycota</taxon>
        <taxon>Pezizomycotina</taxon>
        <taxon>Pezizomycetes</taxon>
        <taxon>Pezizales</taxon>
        <taxon>Pezizaceae</taxon>
        <taxon>Terfezia</taxon>
    </lineage>
</organism>
<gene>
    <name evidence="2" type="ORF">L211DRAFT_836322</name>
</gene>
<dbReference type="AlphaFoldDB" id="A0A3N4LV78"/>
<dbReference type="OrthoDB" id="10529513at2759"/>
<evidence type="ECO:0000256" key="1">
    <source>
        <dbReference type="SAM" id="MobiDB-lite"/>
    </source>
</evidence>
<dbReference type="Proteomes" id="UP000267821">
    <property type="component" value="Unassembled WGS sequence"/>
</dbReference>
<name>A0A3N4LV78_9PEZI</name>
<evidence type="ECO:0000313" key="2">
    <source>
        <dbReference type="EMBL" id="RPB25598.1"/>
    </source>
</evidence>